<comment type="caution">
    <text evidence="2">The sequence shown here is derived from an EMBL/GenBank/DDBJ whole genome shotgun (WGS) entry which is preliminary data.</text>
</comment>
<organism evidence="2">
    <name type="scientific">Boseongicola sp. SB0664_bin_43</name>
    <dbReference type="NCBI Taxonomy" id="2604844"/>
    <lineage>
        <taxon>Bacteria</taxon>
        <taxon>Pseudomonadati</taxon>
        <taxon>Pseudomonadota</taxon>
        <taxon>Alphaproteobacteria</taxon>
        <taxon>Rhodobacterales</taxon>
        <taxon>Paracoccaceae</taxon>
        <taxon>Boseongicola</taxon>
    </lineage>
</organism>
<name>A0A6B0Y0K1_9RHOB</name>
<evidence type="ECO:0000313" key="2">
    <source>
        <dbReference type="EMBL" id="MXY32526.1"/>
    </source>
</evidence>
<evidence type="ECO:0000259" key="1">
    <source>
        <dbReference type="Pfam" id="PF21006"/>
    </source>
</evidence>
<accession>A0A6B0Y0K1</accession>
<dbReference type="InterPro" id="IPR042262">
    <property type="entry name" value="CN_hydtase_beta_C"/>
</dbReference>
<proteinExistence type="predicted"/>
<sequence>MTPGSEPAFVEPWHARAFALAVAENEADRLSWPDWTARLAKTLRRSGISQALNGGDDYFLAWLETLESILVEEGRIERGEIELAMAELAKAHGNARHEPRNGQPAASPD</sequence>
<dbReference type="InterPro" id="IPR008990">
    <property type="entry name" value="Elect_transpt_acc-like_dom_sf"/>
</dbReference>
<reference evidence="2" key="1">
    <citation type="submission" date="2019-09" db="EMBL/GenBank/DDBJ databases">
        <title>Characterisation of the sponge microbiome using genome-centric metagenomics.</title>
        <authorList>
            <person name="Engelberts J.P."/>
            <person name="Robbins S.J."/>
            <person name="De Goeij J.M."/>
            <person name="Aranda M."/>
            <person name="Bell S.C."/>
            <person name="Webster N.S."/>
        </authorList>
    </citation>
    <scope>NUCLEOTIDE SEQUENCE</scope>
    <source>
        <strain evidence="2">SB0664_bin_43</strain>
    </source>
</reference>
<dbReference type="Pfam" id="PF21006">
    <property type="entry name" value="NHase_beta_N"/>
    <property type="match status" value="1"/>
</dbReference>
<dbReference type="NCBIfam" id="TIGR03889">
    <property type="entry name" value="nitrile_acc"/>
    <property type="match status" value="1"/>
</dbReference>
<gene>
    <name evidence="2" type="ORF">F4Y60_00225</name>
</gene>
<dbReference type="InterPro" id="IPR023808">
    <property type="entry name" value="Nitrile_Hydratase_acc_put"/>
</dbReference>
<dbReference type="Gene3D" id="1.10.472.20">
    <property type="entry name" value="Nitrile hydratase, beta subunit"/>
    <property type="match status" value="1"/>
</dbReference>
<feature type="domain" description="Nitrile hydratase beta subunit-like N-terminal" evidence="1">
    <location>
        <begin position="5"/>
        <end position="94"/>
    </location>
</feature>
<protein>
    <submittedName>
        <fullName evidence="2">Nitrile hydratase accessory protein</fullName>
    </submittedName>
</protein>
<dbReference type="AlphaFoldDB" id="A0A6B0Y0K1"/>
<dbReference type="InterPro" id="IPR049054">
    <property type="entry name" value="CN_hydtase_beta-like_N"/>
</dbReference>
<dbReference type="EMBL" id="VXRY01000008">
    <property type="protein sequence ID" value="MXY32526.1"/>
    <property type="molecule type" value="Genomic_DNA"/>
</dbReference>
<dbReference type="SUPFAM" id="SSF50090">
    <property type="entry name" value="Electron transport accessory proteins"/>
    <property type="match status" value="1"/>
</dbReference>